<name>A0A4P9VRI6_9GAMM</name>
<evidence type="ECO:0000256" key="1">
    <source>
        <dbReference type="ARBA" id="ARBA00005059"/>
    </source>
</evidence>
<organism evidence="18 19">
    <name type="scientific">Zooshikella ganghwensis</name>
    <dbReference type="NCBI Taxonomy" id="202772"/>
    <lineage>
        <taxon>Bacteria</taxon>
        <taxon>Pseudomonadati</taxon>
        <taxon>Pseudomonadota</taxon>
        <taxon>Gammaproteobacteria</taxon>
        <taxon>Oceanospirillales</taxon>
        <taxon>Zooshikellaceae</taxon>
        <taxon>Zooshikella</taxon>
    </lineage>
</organism>
<dbReference type="SUPFAM" id="SSF69075">
    <property type="entry name" value="Glutamyl tRNA-reductase dimerization domain"/>
    <property type="match status" value="1"/>
</dbReference>
<comment type="pathway">
    <text evidence="1 9 14">Porphyrin-containing compound metabolism; protoporphyrin-IX biosynthesis; 5-aminolevulinate from L-glutamyl-tRNA(Glu): step 1/2.</text>
</comment>
<evidence type="ECO:0000256" key="3">
    <source>
        <dbReference type="ARBA" id="ARBA00012970"/>
    </source>
</evidence>
<dbReference type="GO" id="GO:0050661">
    <property type="term" value="F:NADP binding"/>
    <property type="evidence" value="ECO:0007669"/>
    <property type="project" value="InterPro"/>
</dbReference>
<evidence type="ECO:0000256" key="12">
    <source>
        <dbReference type="PIRSR" id="PIRSR000445-3"/>
    </source>
</evidence>
<evidence type="ECO:0000256" key="5">
    <source>
        <dbReference type="ARBA" id="ARBA00023002"/>
    </source>
</evidence>
<evidence type="ECO:0000256" key="11">
    <source>
        <dbReference type="PIRSR" id="PIRSR000445-2"/>
    </source>
</evidence>
<keyword evidence="6 9" id="KW-0627">Porphyrin biosynthesis</keyword>
<evidence type="ECO:0000256" key="6">
    <source>
        <dbReference type="ARBA" id="ARBA00023244"/>
    </source>
</evidence>
<dbReference type="UniPathway" id="UPA00251">
    <property type="reaction ID" value="UER00316"/>
</dbReference>
<dbReference type="EMBL" id="NDXW01000001">
    <property type="protein sequence ID" value="RDH45656.1"/>
    <property type="molecule type" value="Genomic_DNA"/>
</dbReference>
<dbReference type="Pfam" id="PF00745">
    <property type="entry name" value="GlutR_dimer"/>
    <property type="match status" value="1"/>
</dbReference>
<feature type="binding site" evidence="9 11">
    <location>
        <begin position="49"/>
        <end position="52"/>
    </location>
    <ligand>
        <name>substrate</name>
    </ligand>
</feature>
<keyword evidence="4 9" id="KW-0521">NADP</keyword>
<reference evidence="18 19" key="1">
    <citation type="submission" date="2017-04" db="EMBL/GenBank/DDBJ databases">
        <title>Draft genome sequence of Zooshikella ganghwensis VG4 isolated from Red Sea sediments.</title>
        <authorList>
            <person name="Rehman Z."/>
            <person name="Alam I."/>
            <person name="Kamau A."/>
            <person name="Bajic V."/>
            <person name="Leiknes T."/>
        </authorList>
    </citation>
    <scope>NUCLEOTIDE SEQUENCE [LARGE SCALE GENOMIC DNA]</scope>
    <source>
        <strain evidence="18 19">VG4</strain>
    </source>
</reference>
<dbReference type="FunFam" id="3.40.50.720:FF:000031">
    <property type="entry name" value="Glutamyl-tRNA reductase"/>
    <property type="match status" value="1"/>
</dbReference>
<dbReference type="PIRSF" id="PIRSF000445">
    <property type="entry name" value="4pyrrol_synth_GluRdtase"/>
    <property type="match status" value="1"/>
</dbReference>
<evidence type="ECO:0000259" key="16">
    <source>
        <dbReference type="Pfam" id="PF01488"/>
    </source>
</evidence>
<feature type="binding site" evidence="9 11">
    <location>
        <position position="118"/>
    </location>
    <ligand>
        <name>substrate</name>
    </ligand>
</feature>
<protein>
    <recommendedName>
        <fullName evidence="8 9">Glutamyl-tRNA reductase</fullName>
        <shortName evidence="9">GluTR</shortName>
        <ecNumber evidence="3 9">1.2.1.70</ecNumber>
    </recommendedName>
</protein>
<dbReference type="SUPFAM" id="SSF51735">
    <property type="entry name" value="NAD(P)-binding Rossmann-fold domains"/>
    <property type="match status" value="1"/>
</dbReference>
<accession>A0A4P9VRI6</accession>
<dbReference type="AlphaFoldDB" id="A0A4P9VRI6"/>
<comment type="similarity">
    <text evidence="2 9 14">Belongs to the glutamyl-tRNA reductase family.</text>
</comment>
<evidence type="ECO:0000259" key="17">
    <source>
        <dbReference type="Pfam" id="PF05201"/>
    </source>
</evidence>
<feature type="domain" description="Quinate/shikimate 5-dehydrogenase/glutamyl-tRNA reductase" evidence="16">
    <location>
        <begin position="170"/>
        <end position="304"/>
    </location>
</feature>
<feature type="binding site" evidence="9 11">
    <location>
        <begin position="112"/>
        <end position="114"/>
    </location>
    <ligand>
        <name>substrate</name>
    </ligand>
</feature>
<evidence type="ECO:0000259" key="15">
    <source>
        <dbReference type="Pfam" id="PF00745"/>
    </source>
</evidence>
<evidence type="ECO:0000256" key="10">
    <source>
        <dbReference type="PIRSR" id="PIRSR000445-1"/>
    </source>
</evidence>
<dbReference type="InterPro" id="IPR015895">
    <property type="entry name" value="4pyrrol_synth_GluRdtase_N"/>
</dbReference>
<evidence type="ECO:0000256" key="2">
    <source>
        <dbReference type="ARBA" id="ARBA00005916"/>
    </source>
</evidence>
<dbReference type="Gene3D" id="3.30.460.30">
    <property type="entry name" value="Glutamyl-tRNA reductase, N-terminal domain"/>
    <property type="match status" value="1"/>
</dbReference>
<comment type="catalytic activity">
    <reaction evidence="7 9 14">
        <text>(S)-4-amino-5-oxopentanoate + tRNA(Glu) + NADP(+) = L-glutamyl-tRNA(Glu) + NADPH + H(+)</text>
        <dbReference type="Rhea" id="RHEA:12344"/>
        <dbReference type="Rhea" id="RHEA-COMP:9663"/>
        <dbReference type="Rhea" id="RHEA-COMP:9680"/>
        <dbReference type="ChEBI" id="CHEBI:15378"/>
        <dbReference type="ChEBI" id="CHEBI:57501"/>
        <dbReference type="ChEBI" id="CHEBI:57783"/>
        <dbReference type="ChEBI" id="CHEBI:58349"/>
        <dbReference type="ChEBI" id="CHEBI:78442"/>
        <dbReference type="ChEBI" id="CHEBI:78520"/>
        <dbReference type="EC" id="1.2.1.70"/>
    </reaction>
</comment>
<comment type="miscellaneous">
    <text evidence="9">During catalysis, the active site Cys acts as a nucleophile attacking the alpha-carbonyl group of tRNA-bound glutamate with the formation of a thioester intermediate between enzyme and glutamate, and the concomitant release of tRNA(Glu). The thioester intermediate is finally reduced by direct hydride transfer from NADPH, to form the product GSA.</text>
</comment>
<dbReference type="NCBIfam" id="TIGR01035">
    <property type="entry name" value="hemA"/>
    <property type="match status" value="1"/>
</dbReference>
<evidence type="ECO:0000256" key="8">
    <source>
        <dbReference type="ARBA" id="ARBA00068659"/>
    </source>
</evidence>
<dbReference type="InterPro" id="IPR015896">
    <property type="entry name" value="4pyrrol_synth_GluRdtase_dimer"/>
</dbReference>
<dbReference type="Gene3D" id="1.10.1200.70">
    <property type="entry name" value="Glutamyl tRNA-reductase dimerization domain"/>
    <property type="match status" value="1"/>
</dbReference>
<evidence type="ECO:0000256" key="9">
    <source>
        <dbReference type="HAMAP-Rule" id="MF_00087"/>
    </source>
</evidence>
<evidence type="ECO:0000256" key="13">
    <source>
        <dbReference type="PIRSR" id="PIRSR000445-4"/>
    </source>
</evidence>
<feature type="domain" description="Tetrapyrrole biosynthesis glutamyl-tRNA reductase dimerisation" evidence="15">
    <location>
        <begin position="318"/>
        <end position="414"/>
    </location>
</feature>
<sequence>MGFLALGINHNTASIAMRERVSFTPERLQDALLSAQKIMGVRETAILSTCNRTEIYCSLDQVEPKVLLHWLSEYHHLHDEDVSNYIYCHKQEQAVQHLIRVACGLDSMVLGEPQILGQIKTAFAQAQEAGTVGPALRRLFQTCFSVAKQVRTQTSIGQNPVSVAYAAVSLARQIFADLSETSVLLIGAGETIELVARHLFDINVKTIIFANRTLDRAAKLADKFNAQSIALADIPDYLPKVDIVIASTASQLPVLGKGATERALKVRKHRPMFMVDLAVPRDIEPEVSELADVYLYTVDDLREVIDENVRQREQAASEAEKLVLEGAAEFMLKLKELDAIDVLKAIRKKADMLKETELEKAQRQLKNGADPEAVLAQFAHALTNKLTHAPSVQIKKAGAEGRMDLVNWAQYLFETDQ</sequence>
<dbReference type="Gene3D" id="3.40.50.720">
    <property type="entry name" value="NAD(P)-binding Rossmann-like Domain"/>
    <property type="match status" value="1"/>
</dbReference>
<dbReference type="HAMAP" id="MF_00087">
    <property type="entry name" value="Glu_tRNA_reductase"/>
    <property type="match status" value="1"/>
</dbReference>
<dbReference type="InterPro" id="IPR006151">
    <property type="entry name" value="Shikm_DH/Glu-tRNA_Rdtase"/>
</dbReference>
<dbReference type="GO" id="GO:0019353">
    <property type="term" value="P:protoporphyrinogen IX biosynthetic process from glutamate"/>
    <property type="evidence" value="ECO:0007669"/>
    <property type="project" value="TreeGrafter"/>
</dbReference>
<evidence type="ECO:0000313" key="19">
    <source>
        <dbReference type="Proteomes" id="UP000257039"/>
    </source>
</evidence>
<dbReference type="GO" id="GO:0008883">
    <property type="term" value="F:glutamyl-tRNA reductase activity"/>
    <property type="evidence" value="ECO:0007669"/>
    <property type="project" value="UniProtKB-UniRule"/>
</dbReference>
<comment type="subunit">
    <text evidence="9">Homodimer.</text>
</comment>
<dbReference type="PANTHER" id="PTHR43013:SF1">
    <property type="entry name" value="GLUTAMYL-TRNA REDUCTASE"/>
    <property type="match status" value="1"/>
</dbReference>
<evidence type="ECO:0000256" key="4">
    <source>
        <dbReference type="ARBA" id="ARBA00022857"/>
    </source>
</evidence>
<keyword evidence="19" id="KW-1185">Reference proteome</keyword>
<evidence type="ECO:0000256" key="14">
    <source>
        <dbReference type="RuleBase" id="RU000584"/>
    </source>
</evidence>
<dbReference type="InterPro" id="IPR018214">
    <property type="entry name" value="GluRdtase_CS"/>
</dbReference>
<dbReference type="PANTHER" id="PTHR43013">
    <property type="entry name" value="GLUTAMYL-TRNA REDUCTASE"/>
    <property type="match status" value="1"/>
</dbReference>
<feature type="site" description="Important for activity" evidence="9 13">
    <location>
        <position position="97"/>
    </location>
</feature>
<feature type="binding site" evidence="9 12">
    <location>
        <begin position="187"/>
        <end position="192"/>
    </location>
    <ligand>
        <name>NADP(+)</name>
        <dbReference type="ChEBI" id="CHEBI:58349"/>
    </ligand>
</feature>
<dbReference type="Pfam" id="PF01488">
    <property type="entry name" value="Shikimate_DH"/>
    <property type="match status" value="1"/>
</dbReference>
<feature type="domain" description="Glutamyl-tRNA reductase N-terminal" evidence="17">
    <location>
        <begin position="6"/>
        <end position="154"/>
    </location>
</feature>
<dbReference type="RefSeq" id="WP_094788588.1">
    <property type="nucleotide sequence ID" value="NZ_NDXW01000001.1"/>
</dbReference>
<feature type="binding site" evidence="9 11">
    <location>
        <position position="107"/>
    </location>
    <ligand>
        <name>substrate</name>
    </ligand>
</feature>
<gene>
    <name evidence="9" type="primary">hemA</name>
    <name evidence="18" type="ORF">B9G39_20580</name>
</gene>
<dbReference type="InterPro" id="IPR036453">
    <property type="entry name" value="GluRdtase_dimer_dom_sf"/>
</dbReference>
<dbReference type="Pfam" id="PF05201">
    <property type="entry name" value="GlutR_N"/>
    <property type="match status" value="1"/>
</dbReference>
<evidence type="ECO:0000256" key="7">
    <source>
        <dbReference type="ARBA" id="ARBA00047464"/>
    </source>
</evidence>
<dbReference type="Proteomes" id="UP000257039">
    <property type="component" value="Unassembled WGS sequence"/>
</dbReference>
<proteinExistence type="inferred from homology"/>
<dbReference type="PROSITE" id="PS00747">
    <property type="entry name" value="GLUTR"/>
    <property type="match status" value="1"/>
</dbReference>
<dbReference type="SUPFAM" id="SSF69742">
    <property type="entry name" value="Glutamyl tRNA-reductase catalytic, N-terminal domain"/>
    <property type="match status" value="1"/>
</dbReference>
<dbReference type="EC" id="1.2.1.70" evidence="3 9"/>
<comment type="caution">
    <text evidence="18">The sequence shown here is derived from an EMBL/GenBank/DDBJ whole genome shotgun (WGS) entry which is preliminary data.</text>
</comment>
<feature type="active site" description="Nucleophile" evidence="9 10">
    <location>
        <position position="50"/>
    </location>
</feature>
<dbReference type="CDD" id="cd05213">
    <property type="entry name" value="NAD_bind_Glutamyl_tRNA_reduct"/>
    <property type="match status" value="1"/>
</dbReference>
<dbReference type="InterPro" id="IPR036291">
    <property type="entry name" value="NAD(P)-bd_dom_sf"/>
</dbReference>
<keyword evidence="5 9" id="KW-0560">Oxidoreductase</keyword>
<evidence type="ECO:0000313" key="18">
    <source>
        <dbReference type="EMBL" id="RDH45656.1"/>
    </source>
</evidence>
<comment type="domain">
    <text evidence="9">Possesses an unusual extended V-shaped dimeric structure with each monomer consisting of three distinct domains arranged along a curved 'spinal' alpha-helix. The N-terminal catalytic domain specifically recognizes the glutamate moiety of the substrate. The second domain is the NADPH-binding domain, and the third C-terminal domain is responsible for dimerization.</text>
</comment>
<dbReference type="InterPro" id="IPR036343">
    <property type="entry name" value="GluRdtase_N_sf"/>
</dbReference>
<dbReference type="InterPro" id="IPR000343">
    <property type="entry name" value="4pyrrol_synth_GluRdtase"/>
</dbReference>
<comment type="function">
    <text evidence="9">Catalyzes the NADPH-dependent reduction of glutamyl-tRNA(Glu) to glutamate 1-semialdehyde (GSA).</text>
</comment>
<dbReference type="FunFam" id="3.30.460.30:FF:000001">
    <property type="entry name" value="Glutamyl-tRNA reductase"/>
    <property type="match status" value="1"/>
</dbReference>